<dbReference type="Proteomes" id="UP000092952">
    <property type="component" value="Chromosome"/>
</dbReference>
<name>A0A1B1YT44_9GAMM</name>
<evidence type="ECO:0000313" key="4">
    <source>
        <dbReference type="Proteomes" id="UP000092952"/>
    </source>
</evidence>
<dbReference type="SUPFAM" id="SSF51735">
    <property type="entry name" value="NAD(P)-binding Rossmann-fold domains"/>
    <property type="match status" value="1"/>
</dbReference>
<comment type="similarity">
    <text evidence="1">Belongs to the short-chain dehydrogenases/reductases (SDR) family.</text>
</comment>
<dbReference type="PANTHER" id="PTHR43669">
    <property type="entry name" value="5-KETO-D-GLUCONATE 5-REDUCTASE"/>
    <property type="match status" value="1"/>
</dbReference>
<proteinExistence type="inferred from homology"/>
<sequence length="265" mass="27312">MNLELAGKVVIVTGASQGIGLATALSFAGEGARLLLAARGADGLTAAAAAATAAGAPQVKTVTCDVTLDADVDALMATARQHFGRVDVLVNNAAGKLPAGDFADISNEAWLAGWNQKLQCHIRACRAVYPIMREQKSGVIVNVLGTAARNPKASYMPVGISNAALFNFTKSFADLCAPQGIRVVGVAPSGVTTDRWTRLINARAPAEGKTPQQLQAEIDAALPLGRMAYPQDVADAICFAASARAAYICGSVITVDGNSTQGVYL</sequence>
<accession>A0A1B1YT44</accession>
<dbReference type="KEGG" id="gbi:PG2T_07300"/>
<dbReference type="Gene3D" id="3.40.50.720">
    <property type="entry name" value="NAD(P)-binding Rossmann-like Domain"/>
    <property type="match status" value="1"/>
</dbReference>
<reference evidence="4" key="1">
    <citation type="submission" date="2016-03" db="EMBL/GenBank/DDBJ databases">
        <title>Complete genome sequence of Solimmundus cernigliae, representing a novel lineage of polycyclic aromatic hydrocarbon degraders within the Gammaproteobacteria.</title>
        <authorList>
            <person name="Singleton D.R."/>
            <person name="Dickey A.N."/>
            <person name="Scholl E.H."/>
            <person name="Wright F.A."/>
            <person name="Aitken M.D."/>
        </authorList>
    </citation>
    <scope>NUCLEOTIDE SEQUENCE [LARGE SCALE GENOMIC DNA]</scope>
    <source>
        <strain evidence="4">TR3.2</strain>
    </source>
</reference>
<dbReference type="InterPro" id="IPR036291">
    <property type="entry name" value="NAD(P)-bd_dom_sf"/>
</dbReference>
<dbReference type="PRINTS" id="PR00081">
    <property type="entry name" value="GDHRDH"/>
</dbReference>
<protein>
    <recommendedName>
        <fullName evidence="5">Short-chain dehydrogenase</fullName>
    </recommendedName>
</protein>
<evidence type="ECO:0000256" key="2">
    <source>
        <dbReference type="ARBA" id="ARBA00023002"/>
    </source>
</evidence>
<dbReference type="AlphaFoldDB" id="A0A1B1YT44"/>
<dbReference type="FunFam" id="3.40.50.720:FF:000084">
    <property type="entry name" value="Short-chain dehydrogenase reductase"/>
    <property type="match status" value="1"/>
</dbReference>
<dbReference type="EMBL" id="CP014671">
    <property type="protein sequence ID" value="ANX04008.1"/>
    <property type="molecule type" value="Genomic_DNA"/>
</dbReference>
<dbReference type="InParanoid" id="A0A1B1YT44"/>
<keyword evidence="4" id="KW-1185">Reference proteome</keyword>
<gene>
    <name evidence="3" type="ORF">PG2T_07300</name>
</gene>
<dbReference type="GO" id="GO:0016491">
    <property type="term" value="F:oxidoreductase activity"/>
    <property type="evidence" value="ECO:0007669"/>
    <property type="project" value="UniProtKB-KW"/>
</dbReference>
<keyword evidence="2" id="KW-0560">Oxidoreductase</keyword>
<organism evidence="3 4">
    <name type="scientific">Immundisolibacter cernigliae</name>
    <dbReference type="NCBI Taxonomy" id="1810504"/>
    <lineage>
        <taxon>Bacteria</taxon>
        <taxon>Pseudomonadati</taxon>
        <taxon>Pseudomonadota</taxon>
        <taxon>Gammaproteobacteria</taxon>
        <taxon>Immundisolibacterales</taxon>
        <taxon>Immundisolibacteraceae</taxon>
        <taxon>Immundisolibacter</taxon>
    </lineage>
</organism>
<evidence type="ECO:0000256" key="1">
    <source>
        <dbReference type="ARBA" id="ARBA00006484"/>
    </source>
</evidence>
<evidence type="ECO:0008006" key="5">
    <source>
        <dbReference type="Google" id="ProtNLM"/>
    </source>
</evidence>
<dbReference type="RefSeq" id="WP_068803816.1">
    <property type="nucleotide sequence ID" value="NZ_CP014671.1"/>
</dbReference>
<dbReference type="Pfam" id="PF13561">
    <property type="entry name" value="adh_short_C2"/>
    <property type="match status" value="1"/>
</dbReference>
<evidence type="ECO:0000313" key="3">
    <source>
        <dbReference type="EMBL" id="ANX04008.1"/>
    </source>
</evidence>
<dbReference type="STRING" id="1810504.PG2T_07300"/>
<dbReference type="InterPro" id="IPR002347">
    <property type="entry name" value="SDR_fam"/>
</dbReference>
<dbReference type="PANTHER" id="PTHR43669:SF3">
    <property type="entry name" value="ALCOHOL DEHYDROGENASE, PUTATIVE (AFU_ORTHOLOGUE AFUA_3G03445)-RELATED"/>
    <property type="match status" value="1"/>
</dbReference>
<dbReference type="OrthoDB" id="9806974at2"/>